<dbReference type="KEGG" id="cgob:115007223"/>
<feature type="transmembrane region" description="Helical" evidence="1">
    <location>
        <begin position="224"/>
        <end position="248"/>
    </location>
</feature>
<sequence length="457" mass="50646">MGPRILTPEGQTGGNPNTFLFNLVESCLDTVTTCFSHCADKLCVPIGLSSLSALLLLLSCFLLVYQRCTLRGGDPGETIIFLYSLLGNMCSTIGAILSRQLHIQIVLGAFAAAMDVVSFISCCLPVLLCWNSKAERRLRVMRGRRRQHLLAVCVLIVVAGGFVKDMVAHRPADGPLSGRRLLHATFQDHTEFLGYILGLLSFVIACTSRFPALFRAYRGEVLTCAYMVSGLICSLADALYAAAILLYSTRFEFLLKVMPWLLSAICCVTLNLLILVIHWWKKGTRNQLVSFSPDTESLLGDPDIPTEDNAVMKRQRKQQVHSSARTKAKHIQKMTEMGRYMDVSVQPAGKICLKKVTLSKEEVDDRPLNRTVRVMGVDSFCSSDASCDSSPVSSDLEWDFEAANAQWSEPTANKQEGDEFPPQEWPTNPKPFDICACAMFGIQQKTLSGREEEEVQL</sequence>
<feature type="transmembrane region" description="Helical" evidence="1">
    <location>
        <begin position="260"/>
        <end position="280"/>
    </location>
</feature>
<dbReference type="GeneID" id="115007223"/>
<evidence type="ECO:0000313" key="3">
    <source>
        <dbReference type="RefSeq" id="XP_029285855.1"/>
    </source>
</evidence>
<dbReference type="Proteomes" id="UP000504630">
    <property type="component" value="Chromosome 4"/>
</dbReference>
<feature type="transmembrane region" description="Helical" evidence="1">
    <location>
        <begin position="46"/>
        <end position="66"/>
    </location>
</feature>
<evidence type="ECO:0000256" key="1">
    <source>
        <dbReference type="SAM" id="Phobius"/>
    </source>
</evidence>
<dbReference type="InterPro" id="IPR051415">
    <property type="entry name" value="LAAT-1"/>
</dbReference>
<feature type="transmembrane region" description="Helical" evidence="1">
    <location>
        <begin position="192"/>
        <end position="212"/>
    </location>
</feature>
<dbReference type="PANTHER" id="PTHR16201:SF53">
    <property type="entry name" value="TRANSMEMBRANE PROTEIN 44"/>
    <property type="match status" value="1"/>
</dbReference>
<dbReference type="GO" id="GO:0015174">
    <property type="term" value="F:basic amino acid transmembrane transporter activity"/>
    <property type="evidence" value="ECO:0007669"/>
    <property type="project" value="TreeGrafter"/>
</dbReference>
<dbReference type="PANTHER" id="PTHR16201">
    <property type="entry name" value="SEVEN TRANSMEMBRANE PROTEIN 1-RELATED"/>
    <property type="match status" value="1"/>
</dbReference>
<organism evidence="2 3">
    <name type="scientific">Cottoperca gobio</name>
    <name type="common">Frogmouth</name>
    <name type="synonym">Aphritis gobio</name>
    <dbReference type="NCBI Taxonomy" id="56716"/>
    <lineage>
        <taxon>Eukaryota</taxon>
        <taxon>Metazoa</taxon>
        <taxon>Chordata</taxon>
        <taxon>Craniata</taxon>
        <taxon>Vertebrata</taxon>
        <taxon>Euteleostomi</taxon>
        <taxon>Actinopterygii</taxon>
        <taxon>Neopterygii</taxon>
        <taxon>Teleostei</taxon>
        <taxon>Neoteleostei</taxon>
        <taxon>Acanthomorphata</taxon>
        <taxon>Eupercaria</taxon>
        <taxon>Perciformes</taxon>
        <taxon>Notothenioidei</taxon>
        <taxon>Bovichtidae</taxon>
        <taxon>Cottoperca</taxon>
    </lineage>
</organism>
<reference evidence="3" key="1">
    <citation type="submission" date="2025-08" db="UniProtKB">
        <authorList>
            <consortium name="RefSeq"/>
        </authorList>
    </citation>
    <scope>IDENTIFICATION</scope>
</reference>
<dbReference type="OrthoDB" id="8048523at2759"/>
<dbReference type="AlphaFoldDB" id="A0A6J2PJN4"/>
<keyword evidence="1" id="KW-0472">Membrane</keyword>
<keyword evidence="1" id="KW-1133">Transmembrane helix</keyword>
<keyword evidence="2" id="KW-1185">Reference proteome</keyword>
<keyword evidence="1 3" id="KW-0812">Transmembrane</keyword>
<dbReference type="RefSeq" id="XP_029285855.1">
    <property type="nucleotide sequence ID" value="XM_029429995.1"/>
</dbReference>
<accession>A0A6J2PJN4</accession>
<gene>
    <name evidence="3" type="primary">tmem44</name>
</gene>
<protein>
    <submittedName>
        <fullName evidence="3">Transmembrane protein 44 isoform X1</fullName>
    </submittedName>
</protein>
<dbReference type="CTD" id="93109"/>
<dbReference type="InParanoid" id="A0A6J2PJN4"/>
<evidence type="ECO:0000313" key="2">
    <source>
        <dbReference type="Proteomes" id="UP000504630"/>
    </source>
</evidence>
<feature type="transmembrane region" description="Helical" evidence="1">
    <location>
        <begin position="78"/>
        <end position="97"/>
    </location>
</feature>
<name>A0A6J2PJN4_COTGO</name>
<proteinExistence type="predicted"/>
<dbReference type="GO" id="GO:0016020">
    <property type="term" value="C:membrane"/>
    <property type="evidence" value="ECO:0007669"/>
    <property type="project" value="TreeGrafter"/>
</dbReference>
<feature type="transmembrane region" description="Helical" evidence="1">
    <location>
        <begin position="103"/>
        <end position="128"/>
    </location>
</feature>
<feature type="transmembrane region" description="Helical" evidence="1">
    <location>
        <begin position="149"/>
        <end position="172"/>
    </location>
</feature>